<sequence>MTIPNESEVTVQLSDMILKAGANLFKATKYLYALTSESYYHCDIKDFFKVILNNIFNADVLSAFQISIDGDACVPLNTREYFSIFPLIIYSFAARLPVLCNVRSGSGGLTVRQTDAIYSAVLERGISNTGGAVAESYESVMASVRRGKGVPPYSAEWFRTYIYTSVPELADISNRNLYFTGAADVLFPLYYLCLEKEFETRLNTLIASNKPVAP</sequence>
<evidence type="ECO:0000313" key="2">
    <source>
        <dbReference type="Proteomes" id="UP000183995"/>
    </source>
</evidence>
<proteinExistence type="predicted"/>
<reference evidence="1 2" key="1">
    <citation type="submission" date="2016-11" db="EMBL/GenBank/DDBJ databases">
        <authorList>
            <person name="Jaros S."/>
            <person name="Januszkiewicz K."/>
            <person name="Wedrychowicz H."/>
        </authorList>
    </citation>
    <scope>NUCLEOTIDE SEQUENCE [LARGE SCALE GENOMIC DNA]</scope>
    <source>
        <strain evidence="1 2">DSM 10068</strain>
    </source>
</reference>
<dbReference type="AlphaFoldDB" id="A0A1M5YCK6"/>
<accession>A0A1M5YCK6</accession>
<protein>
    <submittedName>
        <fullName evidence="1">Uncharacterized protein</fullName>
    </submittedName>
</protein>
<evidence type="ECO:0000313" key="1">
    <source>
        <dbReference type="EMBL" id="SHI09696.1"/>
    </source>
</evidence>
<dbReference type="RefSeq" id="WP_073079214.1">
    <property type="nucleotide sequence ID" value="NZ_FQXV01000008.1"/>
</dbReference>
<organism evidence="1 2">
    <name type="scientific">Sporobacter termitidis DSM 10068</name>
    <dbReference type="NCBI Taxonomy" id="1123282"/>
    <lineage>
        <taxon>Bacteria</taxon>
        <taxon>Bacillati</taxon>
        <taxon>Bacillota</taxon>
        <taxon>Clostridia</taxon>
        <taxon>Eubacteriales</taxon>
        <taxon>Oscillospiraceae</taxon>
        <taxon>Sporobacter</taxon>
    </lineage>
</organism>
<gene>
    <name evidence="1" type="ORF">SAMN02745823_02372</name>
</gene>
<dbReference type="OrthoDB" id="9838649at2"/>
<keyword evidence="2" id="KW-1185">Reference proteome</keyword>
<dbReference type="EMBL" id="FQXV01000008">
    <property type="protein sequence ID" value="SHI09696.1"/>
    <property type="molecule type" value="Genomic_DNA"/>
</dbReference>
<dbReference type="STRING" id="1123282.SAMN02745823_02372"/>
<name>A0A1M5YCK6_9FIRM</name>
<dbReference type="Proteomes" id="UP000183995">
    <property type="component" value="Unassembled WGS sequence"/>
</dbReference>